<evidence type="ECO:0000313" key="2">
    <source>
        <dbReference type="EMBL" id="KAK4076898.1"/>
    </source>
</evidence>
<reference evidence="2 3" key="1">
    <citation type="journal article" date="2024" name="Microbiol. Resour. Announc.">
        <title>Genome annotations for the ascomycete fungi Trichoderma harzianum, Trichoderma aggressivum, and Purpureocillium lilacinum.</title>
        <authorList>
            <person name="Beijen E.P.W."/>
            <person name="Ohm R.A."/>
        </authorList>
    </citation>
    <scope>NUCLEOTIDE SEQUENCE [LARGE SCALE GENOMIC DNA]</scope>
    <source>
        <strain evidence="2 3">CBS 150709</strain>
    </source>
</reference>
<feature type="region of interest" description="Disordered" evidence="1">
    <location>
        <begin position="223"/>
        <end position="271"/>
    </location>
</feature>
<comment type="caution">
    <text evidence="2">The sequence shown here is derived from an EMBL/GenBank/DDBJ whole genome shotgun (WGS) entry which is preliminary data.</text>
</comment>
<dbReference type="Proteomes" id="UP001287286">
    <property type="component" value="Unassembled WGS sequence"/>
</dbReference>
<evidence type="ECO:0000313" key="3">
    <source>
        <dbReference type="Proteomes" id="UP001287286"/>
    </source>
</evidence>
<accession>A0ABR0BGW7</accession>
<protein>
    <submittedName>
        <fullName evidence="2">Uncharacterized protein</fullName>
    </submittedName>
</protein>
<organism evidence="2 3">
    <name type="scientific">Purpureocillium lilacinum</name>
    <name type="common">Paecilomyces lilacinus</name>
    <dbReference type="NCBI Taxonomy" id="33203"/>
    <lineage>
        <taxon>Eukaryota</taxon>
        <taxon>Fungi</taxon>
        <taxon>Dikarya</taxon>
        <taxon>Ascomycota</taxon>
        <taxon>Pezizomycotina</taxon>
        <taxon>Sordariomycetes</taxon>
        <taxon>Hypocreomycetidae</taxon>
        <taxon>Hypocreales</taxon>
        <taxon>Ophiocordycipitaceae</taxon>
        <taxon>Purpureocillium</taxon>
    </lineage>
</organism>
<proteinExistence type="predicted"/>
<sequence>MSIGSLAHVKTNHEFPGATQLLQEKQNRDSAEWSPLSGPGVRVCFKCDLAAAYNFGMQIRCSGLQNTVEGKCQNCYWRKQECLFHPISTHVSGATLESLTTNHIHYNNRKSAVPGTSQLVNAGVGQGYRIAPMPTYSQANIYHPIPLQQLPFFVYSPADMEGGRPAKRRQPMQECNAHSNIPAGPKFATARVNPESTIPAAEIGEVGKEKNKVTKCTGTLMPSLASATSTSPVHLDTSESRPQAIRDDGARKRSPSFDYGRQCGSPLLRQS</sequence>
<feature type="compositionally biased region" description="Basic and acidic residues" evidence="1">
    <location>
        <begin position="236"/>
        <end position="251"/>
    </location>
</feature>
<gene>
    <name evidence="2" type="ORF">Purlil1_12522</name>
</gene>
<name>A0ABR0BGW7_PURLI</name>
<evidence type="ECO:0000256" key="1">
    <source>
        <dbReference type="SAM" id="MobiDB-lite"/>
    </source>
</evidence>
<keyword evidence="3" id="KW-1185">Reference proteome</keyword>
<dbReference type="EMBL" id="JAWRVI010000109">
    <property type="protein sequence ID" value="KAK4076898.1"/>
    <property type="molecule type" value="Genomic_DNA"/>
</dbReference>